<evidence type="ECO:0000256" key="4">
    <source>
        <dbReference type="ARBA" id="ARBA00022679"/>
    </source>
</evidence>
<keyword evidence="10" id="KW-0812">Transmembrane</keyword>
<feature type="transmembrane region" description="Helical" evidence="10">
    <location>
        <begin position="364"/>
        <end position="383"/>
    </location>
</feature>
<proteinExistence type="predicted"/>
<keyword evidence="7" id="KW-0067">ATP-binding</keyword>
<keyword evidence="5" id="KW-0547">Nucleotide-binding</keyword>
<keyword evidence="10" id="KW-1133">Transmembrane helix</keyword>
<dbReference type="SMART" id="SM00387">
    <property type="entry name" value="HATPase_c"/>
    <property type="match status" value="1"/>
</dbReference>
<dbReference type="EMBL" id="JACXZA010000002">
    <property type="protein sequence ID" value="MBD3918874.1"/>
    <property type="molecule type" value="Genomic_DNA"/>
</dbReference>
<evidence type="ECO:0000256" key="7">
    <source>
        <dbReference type="ARBA" id="ARBA00022840"/>
    </source>
</evidence>
<dbReference type="InterPro" id="IPR011623">
    <property type="entry name" value="7TMR_DISM_rcpt_extracell_dom1"/>
</dbReference>
<evidence type="ECO:0000313" key="13">
    <source>
        <dbReference type="Proteomes" id="UP000609346"/>
    </source>
</evidence>
<evidence type="ECO:0000256" key="10">
    <source>
        <dbReference type="SAM" id="Phobius"/>
    </source>
</evidence>
<evidence type="ECO:0000313" key="12">
    <source>
        <dbReference type="EMBL" id="MBD3918874.1"/>
    </source>
</evidence>
<feature type="transmembrane region" description="Helical" evidence="10">
    <location>
        <begin position="277"/>
        <end position="295"/>
    </location>
</feature>
<dbReference type="SMART" id="SM00388">
    <property type="entry name" value="HisKA"/>
    <property type="match status" value="1"/>
</dbReference>
<dbReference type="InterPro" id="IPR004358">
    <property type="entry name" value="Sig_transdc_His_kin-like_C"/>
</dbReference>
<dbReference type="SUPFAM" id="SSF49785">
    <property type="entry name" value="Galactose-binding domain-like"/>
    <property type="match status" value="1"/>
</dbReference>
<keyword evidence="4" id="KW-0808">Transferase</keyword>
<keyword evidence="10" id="KW-0472">Membrane</keyword>
<dbReference type="InterPro" id="IPR036890">
    <property type="entry name" value="HATPase_C_sf"/>
</dbReference>
<dbReference type="EC" id="2.7.13.3" evidence="2"/>
<dbReference type="Gene3D" id="3.30.565.10">
    <property type="entry name" value="Histidine kinase-like ATPase, C-terminal domain"/>
    <property type="match status" value="1"/>
</dbReference>
<dbReference type="InterPro" id="IPR050736">
    <property type="entry name" value="Sensor_HK_Regulatory"/>
</dbReference>
<evidence type="ECO:0000256" key="8">
    <source>
        <dbReference type="ARBA" id="ARBA00023012"/>
    </source>
</evidence>
<evidence type="ECO:0000259" key="11">
    <source>
        <dbReference type="PROSITE" id="PS50109"/>
    </source>
</evidence>
<dbReference type="PANTHER" id="PTHR43711">
    <property type="entry name" value="TWO-COMPONENT HISTIDINE KINASE"/>
    <property type="match status" value="1"/>
</dbReference>
<dbReference type="RefSeq" id="WP_191203167.1">
    <property type="nucleotide sequence ID" value="NZ_JACXZA010000002.1"/>
</dbReference>
<dbReference type="SUPFAM" id="SSF55874">
    <property type="entry name" value="ATPase domain of HSP90 chaperone/DNA topoisomerase II/histidine kinase"/>
    <property type="match status" value="1"/>
</dbReference>
<dbReference type="PRINTS" id="PR00344">
    <property type="entry name" value="BCTRLSENSOR"/>
</dbReference>
<dbReference type="PROSITE" id="PS50109">
    <property type="entry name" value="HIS_KIN"/>
    <property type="match status" value="1"/>
</dbReference>
<evidence type="ECO:0000256" key="1">
    <source>
        <dbReference type="ARBA" id="ARBA00000085"/>
    </source>
</evidence>
<dbReference type="SUPFAM" id="SSF47384">
    <property type="entry name" value="Homodimeric domain of signal transducing histidine kinase"/>
    <property type="match status" value="1"/>
</dbReference>
<dbReference type="InterPro" id="IPR005467">
    <property type="entry name" value="His_kinase_dom"/>
</dbReference>
<feature type="domain" description="Histidine kinase" evidence="11">
    <location>
        <begin position="471"/>
        <end position="709"/>
    </location>
</feature>
<reference evidence="12 13" key="1">
    <citation type="submission" date="2020-09" db="EMBL/GenBank/DDBJ databases">
        <title>Paenibacillus sp. strain PR3 16S rRNA gene Genome sequencing and assembly.</title>
        <authorList>
            <person name="Kim J."/>
        </authorList>
    </citation>
    <scope>NUCLEOTIDE SEQUENCE [LARGE SCALE GENOMIC DNA]</scope>
    <source>
        <strain evidence="12 13">PR3</strain>
    </source>
</reference>
<dbReference type="CDD" id="cd00075">
    <property type="entry name" value="HATPase"/>
    <property type="match status" value="1"/>
</dbReference>
<evidence type="ECO:0000256" key="5">
    <source>
        <dbReference type="ARBA" id="ARBA00022741"/>
    </source>
</evidence>
<dbReference type="InterPro" id="IPR003661">
    <property type="entry name" value="HisK_dim/P_dom"/>
</dbReference>
<evidence type="ECO:0000256" key="6">
    <source>
        <dbReference type="ARBA" id="ARBA00022777"/>
    </source>
</evidence>
<gene>
    <name evidence="12" type="ORF">H8B09_08935</name>
</gene>
<comment type="caution">
    <text evidence="12">The sequence shown here is derived from an EMBL/GenBank/DDBJ whole genome shotgun (WGS) entry which is preliminary data.</text>
</comment>
<feature type="transmembrane region" description="Helical" evidence="10">
    <location>
        <begin position="7"/>
        <end position="28"/>
    </location>
</feature>
<dbReference type="InterPro" id="IPR003594">
    <property type="entry name" value="HATPase_dom"/>
</dbReference>
<feature type="transmembrane region" description="Helical" evidence="10">
    <location>
        <begin position="215"/>
        <end position="233"/>
    </location>
</feature>
<keyword evidence="3" id="KW-0597">Phosphoprotein</keyword>
<protein>
    <recommendedName>
        <fullName evidence="2">histidine kinase</fullName>
        <ecNumber evidence="2">2.7.13.3</ecNumber>
    </recommendedName>
</protein>
<feature type="coiled-coil region" evidence="9">
    <location>
        <begin position="412"/>
        <end position="471"/>
    </location>
</feature>
<sequence length="711" mass="80394">MVIRKPVWIFVIMLIIAVILNVGLFNSFTTGDSSHRPKAVNGELDLSGWDFQHEGILKMDGTWMFYGGQLLGPNTDWGDSSLGESFVSVPSSWNNYELEPAVRKGLGYATYRLLIRVPEEAGTLAIRVPNIMTAYKLWINGDLIAEAGQVDELAENNKAEQYPRVISFASDNGIADLVIQVSNYKHRKGGIWTSFSLGTTQEITRKEILAVAEQMLIIGSLFIIGTYHMGLYAFRKRERFTLSFGLLCLCVAFRMGVTGETMMFQRFPGASWELGMRIEYIAFALCGVTGYTYIYRMFPQEGSKRSYWIFNAVGYTLSVATAVLPVLVYTRVLVIYQLYIVIVCATCMYVVTRARIRNREGATLVLAGITFFIFTVINDILFYSEQHVSVQLVPFGITFFILVQSIILSNRFTNAMQNVELVSDELRELNANLEQRVELRTNELKQSNESLEHSNIELEKLEKSRRHLLSNISHDLRTPMTLVQGYLEAMRDGLIEDKDQQQRHLNMMLGKLSRLNSLIDDLFELSKLEAGQVRFHYVNVSVRGWLESVQFSFETDVNRVGGALHCVYNGITLTASEMEQGSLGSESPIIRIDIARMEQVMSNLIYNALRYLPEADSDKDRRITIEAVEERGTVVIEVTDTGCGIDPEDLPYIFDRFYKKDKSRNSSEGGSGLGLSIVKEIVHQHGGWIEARNTIDHGASFLIRLPLAMQK</sequence>
<dbReference type="InterPro" id="IPR008979">
    <property type="entry name" value="Galactose-bd-like_sf"/>
</dbReference>
<keyword evidence="13" id="KW-1185">Reference proteome</keyword>
<keyword evidence="6" id="KW-0418">Kinase</keyword>
<organism evidence="12 13">
    <name type="scientific">Paenibacillus terricola</name>
    <dbReference type="NCBI Taxonomy" id="2763503"/>
    <lineage>
        <taxon>Bacteria</taxon>
        <taxon>Bacillati</taxon>
        <taxon>Bacillota</taxon>
        <taxon>Bacilli</taxon>
        <taxon>Bacillales</taxon>
        <taxon>Paenibacillaceae</taxon>
        <taxon>Paenibacillus</taxon>
    </lineage>
</organism>
<keyword evidence="8" id="KW-0902">Two-component regulatory system</keyword>
<accession>A0ABR8MXI9</accession>
<dbReference type="Pfam" id="PF02518">
    <property type="entry name" value="HATPase_c"/>
    <property type="match status" value="1"/>
</dbReference>
<dbReference type="Gene3D" id="2.60.120.260">
    <property type="entry name" value="Galactose-binding domain-like"/>
    <property type="match status" value="1"/>
</dbReference>
<feature type="transmembrane region" description="Helical" evidence="10">
    <location>
        <begin position="307"/>
        <end position="328"/>
    </location>
</feature>
<keyword evidence="9" id="KW-0175">Coiled coil</keyword>
<name>A0ABR8MXI9_9BACL</name>
<feature type="transmembrane region" description="Helical" evidence="10">
    <location>
        <begin position="389"/>
        <end position="408"/>
    </location>
</feature>
<dbReference type="Pfam" id="PF00512">
    <property type="entry name" value="HisKA"/>
    <property type="match status" value="1"/>
</dbReference>
<evidence type="ECO:0000256" key="9">
    <source>
        <dbReference type="SAM" id="Coils"/>
    </source>
</evidence>
<comment type="catalytic activity">
    <reaction evidence="1">
        <text>ATP + protein L-histidine = ADP + protein N-phospho-L-histidine.</text>
        <dbReference type="EC" id="2.7.13.3"/>
    </reaction>
</comment>
<dbReference type="Proteomes" id="UP000609346">
    <property type="component" value="Unassembled WGS sequence"/>
</dbReference>
<feature type="transmembrane region" description="Helical" evidence="10">
    <location>
        <begin position="334"/>
        <end position="352"/>
    </location>
</feature>
<evidence type="ECO:0000256" key="3">
    <source>
        <dbReference type="ARBA" id="ARBA00022553"/>
    </source>
</evidence>
<dbReference type="PANTHER" id="PTHR43711:SF1">
    <property type="entry name" value="HISTIDINE KINASE 1"/>
    <property type="match status" value="1"/>
</dbReference>
<dbReference type="CDD" id="cd00082">
    <property type="entry name" value="HisKA"/>
    <property type="match status" value="1"/>
</dbReference>
<feature type="transmembrane region" description="Helical" evidence="10">
    <location>
        <begin position="240"/>
        <end position="257"/>
    </location>
</feature>
<dbReference type="Pfam" id="PF07695">
    <property type="entry name" value="7TMR-DISM_7TM"/>
    <property type="match status" value="1"/>
</dbReference>
<evidence type="ECO:0000256" key="2">
    <source>
        <dbReference type="ARBA" id="ARBA00012438"/>
    </source>
</evidence>
<dbReference type="Gene3D" id="1.10.287.130">
    <property type="match status" value="1"/>
</dbReference>
<dbReference type="InterPro" id="IPR036097">
    <property type="entry name" value="HisK_dim/P_sf"/>
</dbReference>